<evidence type="ECO:0000256" key="2">
    <source>
        <dbReference type="ARBA" id="ARBA00022741"/>
    </source>
</evidence>
<keyword evidence="3 4" id="KW-0067">ATP-binding</keyword>
<dbReference type="RefSeq" id="WP_148946701.1">
    <property type="nucleotide sequence ID" value="NZ_VTEH01000006.1"/>
</dbReference>
<dbReference type="PANTHER" id="PTHR23407">
    <property type="entry name" value="ATPASE INHIBITOR/5-FORMYLTETRAHYDROFOLATE CYCLO-LIGASE"/>
    <property type="match status" value="1"/>
</dbReference>
<dbReference type="GO" id="GO:0035999">
    <property type="term" value="P:tetrahydrofolate interconversion"/>
    <property type="evidence" value="ECO:0007669"/>
    <property type="project" value="TreeGrafter"/>
</dbReference>
<dbReference type="PIRSF" id="PIRSF006806">
    <property type="entry name" value="FTHF_cligase"/>
    <property type="match status" value="1"/>
</dbReference>
<proteinExistence type="inferred from homology"/>
<keyword evidence="5" id="KW-0479">Metal-binding</keyword>
<evidence type="ECO:0000313" key="7">
    <source>
        <dbReference type="Proteomes" id="UP000323317"/>
    </source>
</evidence>
<organism evidence="6 7">
    <name type="scientific">Rossellomorea vietnamensis</name>
    <dbReference type="NCBI Taxonomy" id="218284"/>
    <lineage>
        <taxon>Bacteria</taxon>
        <taxon>Bacillati</taxon>
        <taxon>Bacillota</taxon>
        <taxon>Bacilli</taxon>
        <taxon>Bacillales</taxon>
        <taxon>Bacillaceae</taxon>
        <taxon>Rossellomorea</taxon>
    </lineage>
</organism>
<dbReference type="Proteomes" id="UP000323317">
    <property type="component" value="Unassembled WGS sequence"/>
</dbReference>
<dbReference type="GO" id="GO:0009396">
    <property type="term" value="P:folic acid-containing compound biosynthetic process"/>
    <property type="evidence" value="ECO:0007669"/>
    <property type="project" value="TreeGrafter"/>
</dbReference>
<dbReference type="InterPro" id="IPR002698">
    <property type="entry name" value="FTHF_cligase"/>
</dbReference>
<dbReference type="PANTHER" id="PTHR23407:SF1">
    <property type="entry name" value="5-FORMYLTETRAHYDROFOLATE CYCLO-LIGASE"/>
    <property type="match status" value="1"/>
</dbReference>
<reference evidence="6 7" key="1">
    <citation type="submission" date="2019-08" db="EMBL/GenBank/DDBJ databases">
        <title>Bacillus genomes from the desert of Cuatro Cienegas, Coahuila.</title>
        <authorList>
            <person name="Olmedo-Alvarez G."/>
        </authorList>
    </citation>
    <scope>NUCLEOTIDE SEQUENCE [LARGE SCALE GENOMIC DNA]</scope>
    <source>
        <strain evidence="6 7">CH40_1T</strain>
    </source>
</reference>
<keyword evidence="6" id="KW-0436">Ligase</keyword>
<dbReference type="EMBL" id="VTEH01000006">
    <property type="protein sequence ID" value="TYR75524.1"/>
    <property type="molecule type" value="Genomic_DNA"/>
</dbReference>
<gene>
    <name evidence="6" type="ORF">FZC79_10140</name>
</gene>
<evidence type="ECO:0000256" key="3">
    <source>
        <dbReference type="ARBA" id="ARBA00022840"/>
    </source>
</evidence>
<dbReference type="GO" id="GO:0005524">
    <property type="term" value="F:ATP binding"/>
    <property type="evidence" value="ECO:0007669"/>
    <property type="project" value="UniProtKB-KW"/>
</dbReference>
<comment type="catalytic activity">
    <reaction evidence="5">
        <text>(6S)-5-formyl-5,6,7,8-tetrahydrofolate + ATP = (6R)-5,10-methenyltetrahydrofolate + ADP + phosphate</text>
        <dbReference type="Rhea" id="RHEA:10488"/>
        <dbReference type="ChEBI" id="CHEBI:30616"/>
        <dbReference type="ChEBI" id="CHEBI:43474"/>
        <dbReference type="ChEBI" id="CHEBI:57455"/>
        <dbReference type="ChEBI" id="CHEBI:57457"/>
        <dbReference type="ChEBI" id="CHEBI:456216"/>
        <dbReference type="EC" id="6.3.3.2"/>
    </reaction>
</comment>
<evidence type="ECO:0000256" key="4">
    <source>
        <dbReference type="PIRSR" id="PIRSR006806-1"/>
    </source>
</evidence>
<feature type="binding site" evidence="4">
    <location>
        <begin position="133"/>
        <end position="141"/>
    </location>
    <ligand>
        <name>ATP</name>
        <dbReference type="ChEBI" id="CHEBI:30616"/>
    </ligand>
</feature>
<accession>A0A5D4KDY0</accession>
<name>A0A5D4KDY0_9BACI</name>
<dbReference type="SUPFAM" id="SSF100950">
    <property type="entry name" value="NagB/RpiA/CoA transferase-like"/>
    <property type="match status" value="1"/>
</dbReference>
<dbReference type="Gene3D" id="3.40.50.10420">
    <property type="entry name" value="NagB/RpiA/CoA transferase-like"/>
    <property type="match status" value="1"/>
</dbReference>
<dbReference type="InterPro" id="IPR024185">
    <property type="entry name" value="FTHF_cligase-like_sf"/>
</dbReference>
<evidence type="ECO:0000256" key="5">
    <source>
        <dbReference type="RuleBase" id="RU361279"/>
    </source>
</evidence>
<dbReference type="InterPro" id="IPR037171">
    <property type="entry name" value="NagB/RpiA_transferase-like"/>
</dbReference>
<dbReference type="Pfam" id="PF01812">
    <property type="entry name" value="5-FTHF_cyc-lig"/>
    <property type="match status" value="1"/>
</dbReference>
<dbReference type="EC" id="6.3.3.2" evidence="5"/>
<evidence type="ECO:0000256" key="1">
    <source>
        <dbReference type="ARBA" id="ARBA00010638"/>
    </source>
</evidence>
<sequence length="187" mass="21834">MDKKDLRKKQKELLSSFDRPVYEHKSFLVARELYKTEEWDTSQTIALTVSNFPEVDTWQIIRKAWEDDKRVLVPKCSPKDRRLDFYQLDSFAHLEKVYFGLLEPNPAECTFVEKDVIDLVIVPGLAFMRSGYRLGFGGGYYDRFLENYQGRTLSLAFHEQVMEEVPVEHFDVPVGRIITEGAVLNCE</sequence>
<comment type="similarity">
    <text evidence="1 5">Belongs to the 5-formyltetrahydrofolate cyclo-ligase family.</text>
</comment>
<feature type="binding site" evidence="4">
    <location>
        <begin position="3"/>
        <end position="7"/>
    </location>
    <ligand>
        <name>ATP</name>
        <dbReference type="ChEBI" id="CHEBI:30616"/>
    </ligand>
</feature>
<dbReference type="AlphaFoldDB" id="A0A5D4KDY0"/>
<feature type="binding site" evidence="4">
    <location>
        <position position="54"/>
    </location>
    <ligand>
        <name>substrate</name>
    </ligand>
</feature>
<evidence type="ECO:0000313" key="6">
    <source>
        <dbReference type="EMBL" id="TYR75524.1"/>
    </source>
</evidence>
<feature type="binding site" evidence="4">
    <location>
        <position position="49"/>
    </location>
    <ligand>
        <name>substrate</name>
    </ligand>
</feature>
<keyword evidence="2 4" id="KW-0547">Nucleotide-binding</keyword>
<comment type="cofactor">
    <cofactor evidence="5">
        <name>Mg(2+)</name>
        <dbReference type="ChEBI" id="CHEBI:18420"/>
    </cofactor>
</comment>
<keyword evidence="5" id="KW-0460">Magnesium</keyword>
<protein>
    <recommendedName>
        <fullName evidence="5">5-formyltetrahydrofolate cyclo-ligase</fullName>
        <ecNumber evidence="5">6.3.3.2</ecNumber>
    </recommendedName>
</protein>
<dbReference type="GO" id="GO:0030272">
    <property type="term" value="F:5-formyltetrahydrofolate cyclo-ligase activity"/>
    <property type="evidence" value="ECO:0007669"/>
    <property type="project" value="UniProtKB-EC"/>
</dbReference>
<dbReference type="GO" id="GO:0046872">
    <property type="term" value="F:metal ion binding"/>
    <property type="evidence" value="ECO:0007669"/>
    <property type="project" value="UniProtKB-KW"/>
</dbReference>
<comment type="caution">
    <text evidence="6">The sequence shown here is derived from an EMBL/GenBank/DDBJ whole genome shotgun (WGS) entry which is preliminary data.</text>
</comment>
<dbReference type="NCBIfam" id="TIGR02727">
    <property type="entry name" value="MTHFS_bact"/>
    <property type="match status" value="1"/>
</dbReference>